<evidence type="ECO:0000313" key="3">
    <source>
        <dbReference type="Proteomes" id="UP000593605"/>
    </source>
</evidence>
<protein>
    <submittedName>
        <fullName evidence="2">Uncharacterized protein</fullName>
    </submittedName>
</protein>
<accession>A0A7M1T5N4</accession>
<dbReference type="EMBL" id="CP063145">
    <property type="protein sequence ID" value="QOR74607.1"/>
    <property type="molecule type" value="Genomic_DNA"/>
</dbReference>
<gene>
    <name evidence="2" type="ORF">IMZ16_04010</name>
</gene>
<dbReference type="AlphaFoldDB" id="A0A7M1T5N4"/>
<name>A0A7M1T5N4_9FLAO</name>
<feature type="region of interest" description="Disordered" evidence="1">
    <location>
        <begin position="196"/>
        <end position="241"/>
    </location>
</feature>
<sequence length="241" mass="28411">METDNLPKEQLQHYGILNADQTFSTRLSDKDISKFLNGYAIIVDKENQRLTFQLKENNTRLEVNLFYRSKNLDQIKDAARDNNVQYVTELNHYADESKELEFSKKLMIFNEQNEIREIDIIKNPEKATKTILELNNPQQKNRYKTELLELKGMLEDKIDKFPEIAKDITANLNIVSKEINAVDSINPVNNTNAEQTDIRLDVNDPDLYQDANRNRDRQTEIDFEEDLEEEQEVNRSRGRRR</sequence>
<evidence type="ECO:0000313" key="2">
    <source>
        <dbReference type="EMBL" id="QOR74607.1"/>
    </source>
</evidence>
<proteinExistence type="predicted"/>
<feature type="compositionally biased region" description="Acidic residues" evidence="1">
    <location>
        <begin position="221"/>
        <end position="231"/>
    </location>
</feature>
<evidence type="ECO:0000256" key="1">
    <source>
        <dbReference type="SAM" id="MobiDB-lite"/>
    </source>
</evidence>
<dbReference type="KEGG" id="civ:IMZ16_04010"/>
<organism evidence="2 3">
    <name type="scientific">Cruoricaptor ignavus</name>
    <dbReference type="NCBI Taxonomy" id="1118202"/>
    <lineage>
        <taxon>Bacteria</taxon>
        <taxon>Pseudomonadati</taxon>
        <taxon>Bacteroidota</taxon>
        <taxon>Flavobacteriia</taxon>
        <taxon>Flavobacteriales</taxon>
        <taxon>Weeksellaceae</taxon>
        <taxon>Cruoricaptor</taxon>
    </lineage>
</organism>
<dbReference type="Proteomes" id="UP000593605">
    <property type="component" value="Chromosome"/>
</dbReference>
<reference evidence="2 3" key="1">
    <citation type="submission" date="2020-10" db="EMBL/GenBank/DDBJ databases">
        <title>Complete genome of Cruoricapor ignavus strain M1214 isolated from the blood culture of a febrile patient.</title>
        <authorList>
            <person name="Guglielmino C.J.D."/>
        </authorList>
    </citation>
    <scope>NUCLEOTIDE SEQUENCE [LARGE SCALE GENOMIC DNA]</scope>
    <source>
        <strain evidence="2 3">M1214</strain>
    </source>
</reference>
<dbReference type="RefSeq" id="WP_193440591.1">
    <property type="nucleotide sequence ID" value="NZ_CP063145.1"/>
</dbReference>